<dbReference type="SUPFAM" id="SSF48317">
    <property type="entry name" value="Acid phosphatase/Vanadium-dependent haloperoxidase"/>
    <property type="match status" value="1"/>
</dbReference>
<feature type="transmembrane region" description="Helical" evidence="9">
    <location>
        <begin position="205"/>
        <end position="226"/>
    </location>
</feature>
<comment type="similarity">
    <text evidence="7">Belongs to the type 2 lipid phosphate phosphatase family.</text>
</comment>
<dbReference type="Proteomes" id="UP001307889">
    <property type="component" value="Chromosome 5"/>
</dbReference>
<feature type="transmembrane region" description="Helical" evidence="9">
    <location>
        <begin position="305"/>
        <end position="325"/>
    </location>
</feature>
<comment type="subcellular location">
    <subcellularLocation>
        <location evidence="1">Endoplasmic reticulum membrane</location>
        <topology evidence="1">Multi-pass membrane protein</topology>
    </subcellularLocation>
</comment>
<dbReference type="PANTHER" id="PTHR14969:SF28">
    <property type="entry name" value="DIHYDROSPHINGOSINE 1-PHOSPHATE PHOSPHATASE LCB3-RELATED"/>
    <property type="match status" value="1"/>
</dbReference>
<gene>
    <name evidence="11" type="ORF">NTJ_07589</name>
</gene>
<evidence type="ECO:0000256" key="3">
    <source>
        <dbReference type="ARBA" id="ARBA00022801"/>
    </source>
</evidence>
<evidence type="ECO:0000256" key="9">
    <source>
        <dbReference type="SAM" id="Phobius"/>
    </source>
</evidence>
<reference evidence="11 12" key="1">
    <citation type="submission" date="2023-09" db="EMBL/GenBank/DDBJ databases">
        <title>Nesidiocoris tenuis whole genome shotgun sequence.</title>
        <authorList>
            <person name="Shibata T."/>
            <person name="Shimoda M."/>
            <person name="Kobayashi T."/>
            <person name="Uehara T."/>
        </authorList>
    </citation>
    <scope>NUCLEOTIDE SEQUENCE [LARGE SCALE GENOMIC DNA]</scope>
    <source>
        <strain evidence="11 12">Japan</strain>
    </source>
</reference>
<feature type="transmembrane region" description="Helical" evidence="9">
    <location>
        <begin position="267"/>
        <end position="285"/>
    </location>
</feature>
<evidence type="ECO:0000256" key="5">
    <source>
        <dbReference type="ARBA" id="ARBA00022989"/>
    </source>
</evidence>
<keyword evidence="6 9" id="KW-0472">Membrane</keyword>
<feature type="transmembrane region" description="Helical" evidence="9">
    <location>
        <begin position="150"/>
        <end position="171"/>
    </location>
</feature>
<name>A0ABN7ARD2_9HEMI</name>
<dbReference type="Pfam" id="PF01569">
    <property type="entry name" value="PAP2"/>
    <property type="match status" value="1"/>
</dbReference>
<feature type="region of interest" description="Disordered" evidence="8">
    <location>
        <begin position="34"/>
        <end position="61"/>
    </location>
</feature>
<evidence type="ECO:0000259" key="10">
    <source>
        <dbReference type="SMART" id="SM00014"/>
    </source>
</evidence>
<sequence>MDFIERLKDPYLVLSIQKYFGVLPKVKTGRFVDKTHPAANGNTPPGAVSSSEDDELQYTSGSDSEDKEYAITNKFWYFLFVLGTELGDEIFYASFIPFWFWNIDGAVGRRVVMVWSIVMCVGQGLKDVICWPRPASPPVYRLQKKWSLEYGMPSTHAMVGVSIPFSVLIYTVQRYEYPLIIGVTIAVVWCFVVSVSRLYLGMHTVLDVIAGLALSVLLMIVVVPLVNAADHFWLTSRFSPLILIVTSILIIAFYPRCQIWTPTRQDTTMIISVCVGVHLGAWTNYQLGIMSAPLTEPPYKVIWPSYEMLGLLVLRVAIGFSCILATRALCKSASYATVCFLLRLNPKEVKTLAHTVPSSAKNTVELCYKYITYVALGFNTLYLLPSVFSLLGIDRPTFYTEM</sequence>
<dbReference type="Gene3D" id="1.20.144.10">
    <property type="entry name" value="Phosphatidic acid phosphatase type 2/haloperoxidase"/>
    <property type="match status" value="1"/>
</dbReference>
<dbReference type="SMART" id="SM00014">
    <property type="entry name" value="acidPPc"/>
    <property type="match status" value="1"/>
</dbReference>
<feature type="domain" description="Phosphatidic acid phosphatase type 2/haloperoxidase" evidence="10">
    <location>
        <begin position="106"/>
        <end position="223"/>
    </location>
</feature>
<dbReference type="EMBL" id="AP028913">
    <property type="protein sequence ID" value="BES94780.1"/>
    <property type="molecule type" value="Genomic_DNA"/>
</dbReference>
<evidence type="ECO:0000313" key="11">
    <source>
        <dbReference type="EMBL" id="BES94780.1"/>
    </source>
</evidence>
<dbReference type="PANTHER" id="PTHR14969">
    <property type="entry name" value="SPHINGOSINE-1-PHOSPHATE PHOSPHOHYDROLASE"/>
    <property type="match status" value="1"/>
</dbReference>
<keyword evidence="5 9" id="KW-1133">Transmembrane helix</keyword>
<protein>
    <submittedName>
        <fullName evidence="11">Sphingosine-1-phosphate</fullName>
    </submittedName>
</protein>
<evidence type="ECO:0000256" key="4">
    <source>
        <dbReference type="ARBA" id="ARBA00022824"/>
    </source>
</evidence>
<dbReference type="CDD" id="cd03388">
    <property type="entry name" value="PAP2_SPPase1"/>
    <property type="match status" value="1"/>
</dbReference>
<proteinExistence type="inferred from homology"/>
<evidence type="ECO:0000313" key="12">
    <source>
        <dbReference type="Proteomes" id="UP001307889"/>
    </source>
</evidence>
<evidence type="ECO:0000256" key="7">
    <source>
        <dbReference type="ARBA" id="ARBA00038324"/>
    </source>
</evidence>
<evidence type="ECO:0000256" key="2">
    <source>
        <dbReference type="ARBA" id="ARBA00022692"/>
    </source>
</evidence>
<evidence type="ECO:0000256" key="8">
    <source>
        <dbReference type="SAM" id="MobiDB-lite"/>
    </source>
</evidence>
<keyword evidence="3" id="KW-0378">Hydrolase</keyword>
<keyword evidence="12" id="KW-1185">Reference proteome</keyword>
<feature type="transmembrane region" description="Helical" evidence="9">
    <location>
        <begin position="177"/>
        <end position="200"/>
    </location>
</feature>
<keyword evidence="2 9" id="KW-0812">Transmembrane</keyword>
<organism evidence="11 12">
    <name type="scientific">Nesidiocoris tenuis</name>
    <dbReference type="NCBI Taxonomy" id="355587"/>
    <lineage>
        <taxon>Eukaryota</taxon>
        <taxon>Metazoa</taxon>
        <taxon>Ecdysozoa</taxon>
        <taxon>Arthropoda</taxon>
        <taxon>Hexapoda</taxon>
        <taxon>Insecta</taxon>
        <taxon>Pterygota</taxon>
        <taxon>Neoptera</taxon>
        <taxon>Paraneoptera</taxon>
        <taxon>Hemiptera</taxon>
        <taxon>Heteroptera</taxon>
        <taxon>Panheteroptera</taxon>
        <taxon>Cimicomorpha</taxon>
        <taxon>Miridae</taxon>
        <taxon>Dicyphina</taxon>
        <taxon>Nesidiocoris</taxon>
    </lineage>
</organism>
<accession>A0ABN7ARD2</accession>
<dbReference type="InterPro" id="IPR000326">
    <property type="entry name" value="PAP2/HPO"/>
</dbReference>
<keyword evidence="4" id="KW-0256">Endoplasmic reticulum</keyword>
<feature type="transmembrane region" description="Helical" evidence="9">
    <location>
        <begin position="370"/>
        <end position="393"/>
    </location>
</feature>
<evidence type="ECO:0000256" key="1">
    <source>
        <dbReference type="ARBA" id="ARBA00004477"/>
    </source>
</evidence>
<evidence type="ECO:0000256" key="6">
    <source>
        <dbReference type="ARBA" id="ARBA00023136"/>
    </source>
</evidence>
<dbReference type="InterPro" id="IPR036938">
    <property type="entry name" value="PAP2/HPO_sf"/>
</dbReference>
<feature type="transmembrane region" description="Helical" evidence="9">
    <location>
        <begin position="238"/>
        <end position="255"/>
    </location>
</feature>